<protein>
    <submittedName>
        <fullName evidence="1">Uncharacterized protein</fullName>
    </submittedName>
</protein>
<organism evidence="1">
    <name type="scientific">marine sediment metagenome</name>
    <dbReference type="NCBI Taxonomy" id="412755"/>
    <lineage>
        <taxon>unclassified sequences</taxon>
        <taxon>metagenomes</taxon>
        <taxon>ecological metagenomes</taxon>
    </lineage>
</organism>
<name>X1T180_9ZZZZ</name>
<accession>X1T180</accession>
<evidence type="ECO:0000313" key="1">
    <source>
        <dbReference type="EMBL" id="GAI73824.1"/>
    </source>
</evidence>
<gene>
    <name evidence="1" type="ORF">S12H4_18036</name>
</gene>
<proteinExistence type="predicted"/>
<dbReference type="EMBL" id="BARW01008871">
    <property type="protein sequence ID" value="GAI73824.1"/>
    <property type="molecule type" value="Genomic_DNA"/>
</dbReference>
<reference evidence="1" key="1">
    <citation type="journal article" date="2014" name="Front. Microbiol.">
        <title>High frequency of phylogenetically diverse reductive dehalogenase-homologous genes in deep subseafloor sedimentary metagenomes.</title>
        <authorList>
            <person name="Kawai M."/>
            <person name="Futagami T."/>
            <person name="Toyoda A."/>
            <person name="Takaki Y."/>
            <person name="Nishi S."/>
            <person name="Hori S."/>
            <person name="Arai W."/>
            <person name="Tsubouchi T."/>
            <person name="Morono Y."/>
            <person name="Uchiyama I."/>
            <person name="Ito T."/>
            <person name="Fujiyama A."/>
            <person name="Inagaki F."/>
            <person name="Takami H."/>
        </authorList>
    </citation>
    <scope>NUCLEOTIDE SEQUENCE</scope>
    <source>
        <strain evidence="1">Expedition CK06-06</strain>
    </source>
</reference>
<sequence>MKLGVMLITAVAGVGGLLYLATRPVLAANEISLEAGWNEVTYTGRTQTVANALQSIISQVVAISYLDPIEGIWVLATYDTLLKDGMVIGLEVTEACIWKF</sequence>
<dbReference type="AlphaFoldDB" id="X1T180"/>
<comment type="caution">
    <text evidence="1">The sequence shown here is derived from an EMBL/GenBank/DDBJ whole genome shotgun (WGS) entry which is preliminary data.</text>
</comment>